<evidence type="ECO:0000313" key="2">
    <source>
        <dbReference type="Proteomes" id="UP001057402"/>
    </source>
</evidence>
<evidence type="ECO:0000313" key="1">
    <source>
        <dbReference type="EMBL" id="KAI4339171.1"/>
    </source>
</evidence>
<keyword evidence="2" id="KW-1185">Reference proteome</keyword>
<accession>A0ACB9NSY0</accession>
<dbReference type="Proteomes" id="UP001057402">
    <property type="component" value="Chromosome 7"/>
</dbReference>
<reference evidence="2" key="1">
    <citation type="journal article" date="2023" name="Front. Plant Sci.">
        <title>Chromosomal-level genome assembly of Melastoma candidum provides insights into trichome evolution.</title>
        <authorList>
            <person name="Zhong Y."/>
            <person name="Wu W."/>
            <person name="Sun C."/>
            <person name="Zou P."/>
            <person name="Liu Y."/>
            <person name="Dai S."/>
            <person name="Zhou R."/>
        </authorList>
    </citation>
    <scope>NUCLEOTIDE SEQUENCE [LARGE SCALE GENOMIC DNA]</scope>
</reference>
<proteinExistence type="predicted"/>
<gene>
    <name evidence="1" type="ORF">MLD38_024139</name>
</gene>
<dbReference type="EMBL" id="CM042886">
    <property type="protein sequence ID" value="KAI4339171.1"/>
    <property type="molecule type" value="Genomic_DNA"/>
</dbReference>
<comment type="caution">
    <text evidence="1">The sequence shown here is derived from an EMBL/GenBank/DDBJ whole genome shotgun (WGS) entry which is preliminary data.</text>
</comment>
<protein>
    <submittedName>
        <fullName evidence="1">Uncharacterized protein</fullName>
    </submittedName>
</protein>
<sequence length="127" mass="13592">MDFRDNGEGDDGTNREIDGFGEPSPATEEESAGSGGGGAFFMAERLRDAMFGEEGGDLLLQNDDRDGRVVQWLRALHTQVVGACRADERLKPLLKLNSASGGGAEDPLLAHLSQVCHSLYVLPVAFD</sequence>
<name>A0ACB9NSY0_9MYRT</name>
<organism evidence="1 2">
    <name type="scientific">Melastoma candidum</name>
    <dbReference type="NCBI Taxonomy" id="119954"/>
    <lineage>
        <taxon>Eukaryota</taxon>
        <taxon>Viridiplantae</taxon>
        <taxon>Streptophyta</taxon>
        <taxon>Embryophyta</taxon>
        <taxon>Tracheophyta</taxon>
        <taxon>Spermatophyta</taxon>
        <taxon>Magnoliopsida</taxon>
        <taxon>eudicotyledons</taxon>
        <taxon>Gunneridae</taxon>
        <taxon>Pentapetalae</taxon>
        <taxon>rosids</taxon>
        <taxon>malvids</taxon>
        <taxon>Myrtales</taxon>
        <taxon>Melastomataceae</taxon>
        <taxon>Melastomatoideae</taxon>
        <taxon>Melastomateae</taxon>
        <taxon>Melastoma</taxon>
    </lineage>
</organism>